<protein>
    <submittedName>
        <fullName evidence="1">Uncharacterized protein</fullName>
    </submittedName>
</protein>
<reference evidence="1" key="1">
    <citation type="journal article" date="2020" name="Stud. Mycol.">
        <title>101 Dothideomycetes genomes: a test case for predicting lifestyles and emergence of pathogens.</title>
        <authorList>
            <person name="Haridas S."/>
            <person name="Albert R."/>
            <person name="Binder M."/>
            <person name="Bloem J."/>
            <person name="Labutti K."/>
            <person name="Salamov A."/>
            <person name="Andreopoulos B."/>
            <person name="Baker S."/>
            <person name="Barry K."/>
            <person name="Bills G."/>
            <person name="Bluhm B."/>
            <person name="Cannon C."/>
            <person name="Castanera R."/>
            <person name="Culley D."/>
            <person name="Daum C."/>
            <person name="Ezra D."/>
            <person name="Gonzalez J."/>
            <person name="Henrissat B."/>
            <person name="Kuo A."/>
            <person name="Liang C."/>
            <person name="Lipzen A."/>
            <person name="Lutzoni F."/>
            <person name="Magnuson J."/>
            <person name="Mondo S."/>
            <person name="Nolan M."/>
            <person name="Ohm R."/>
            <person name="Pangilinan J."/>
            <person name="Park H.-J."/>
            <person name="Ramirez L."/>
            <person name="Alfaro M."/>
            <person name="Sun H."/>
            <person name="Tritt A."/>
            <person name="Yoshinaga Y."/>
            <person name="Zwiers L.-H."/>
            <person name="Turgeon B."/>
            <person name="Goodwin S."/>
            <person name="Spatafora J."/>
            <person name="Crous P."/>
            <person name="Grigoriev I."/>
        </authorList>
    </citation>
    <scope>NUCLEOTIDE SEQUENCE</scope>
    <source>
        <strain evidence="1">CBS 161.51</strain>
    </source>
</reference>
<evidence type="ECO:0000313" key="1">
    <source>
        <dbReference type="EMBL" id="KAF1942168.1"/>
    </source>
</evidence>
<gene>
    <name evidence="1" type="ORF">EJ02DRAFT_422406</name>
</gene>
<evidence type="ECO:0000313" key="2">
    <source>
        <dbReference type="Proteomes" id="UP000800038"/>
    </source>
</evidence>
<accession>A0A6A5SR28</accession>
<dbReference type="AlphaFoldDB" id="A0A6A5SR28"/>
<sequence>MVYLGEKTAPSVFQAQAHHDSPEPPKQEFQGRAVYVQYTYSRWACATAANNIIHLYSTRAPEEPQWWVEQAFVVSSVSVRTACGWHTTAHVATPKLREAEGRIKLQGGYIDANSNKELPLDPEVSLSYEDATAFNFDIDALRF</sequence>
<name>A0A6A5SR28_9PLEO</name>
<keyword evidence="2" id="KW-1185">Reference proteome</keyword>
<organism evidence="1 2">
    <name type="scientific">Clathrospora elynae</name>
    <dbReference type="NCBI Taxonomy" id="706981"/>
    <lineage>
        <taxon>Eukaryota</taxon>
        <taxon>Fungi</taxon>
        <taxon>Dikarya</taxon>
        <taxon>Ascomycota</taxon>
        <taxon>Pezizomycotina</taxon>
        <taxon>Dothideomycetes</taxon>
        <taxon>Pleosporomycetidae</taxon>
        <taxon>Pleosporales</taxon>
        <taxon>Diademaceae</taxon>
        <taxon>Clathrospora</taxon>
    </lineage>
</organism>
<dbReference type="Proteomes" id="UP000800038">
    <property type="component" value="Unassembled WGS sequence"/>
</dbReference>
<dbReference type="OrthoDB" id="410267at2759"/>
<proteinExistence type="predicted"/>
<dbReference type="EMBL" id="ML976038">
    <property type="protein sequence ID" value="KAF1942168.1"/>
    <property type="molecule type" value="Genomic_DNA"/>
</dbReference>